<evidence type="ECO:0000256" key="6">
    <source>
        <dbReference type="SAM" id="SignalP"/>
    </source>
</evidence>
<keyword evidence="5" id="KW-0326">Glycosidase</keyword>
<evidence type="ECO:0000313" key="11">
    <source>
        <dbReference type="Proteomes" id="UP000824246"/>
    </source>
</evidence>
<organism evidence="10 11">
    <name type="scientific">Candidatus Barnesiella excrementipullorum</name>
    <dbReference type="NCBI Taxonomy" id="2838479"/>
    <lineage>
        <taxon>Bacteria</taxon>
        <taxon>Pseudomonadati</taxon>
        <taxon>Bacteroidota</taxon>
        <taxon>Bacteroidia</taxon>
        <taxon>Bacteroidales</taxon>
        <taxon>Barnesiellaceae</taxon>
        <taxon>Barnesiella</taxon>
    </lineage>
</organism>
<dbReference type="InterPro" id="IPR019563">
    <property type="entry name" value="GH97_catalytic"/>
</dbReference>
<proteinExistence type="predicted"/>
<dbReference type="GO" id="GO:0030246">
    <property type="term" value="F:carbohydrate binding"/>
    <property type="evidence" value="ECO:0007669"/>
    <property type="project" value="InterPro"/>
</dbReference>
<evidence type="ECO:0000259" key="9">
    <source>
        <dbReference type="Pfam" id="PF14509"/>
    </source>
</evidence>
<dbReference type="Proteomes" id="UP000824246">
    <property type="component" value="Unassembled WGS sequence"/>
</dbReference>
<dbReference type="InterPro" id="IPR029486">
    <property type="entry name" value="GH97_N"/>
</dbReference>
<dbReference type="Pfam" id="PF10566">
    <property type="entry name" value="Glyco_hydro_97"/>
    <property type="match status" value="1"/>
</dbReference>
<feature type="domain" description="Glycosyl-hydrolase 97 catalytic" evidence="7">
    <location>
        <begin position="325"/>
        <end position="451"/>
    </location>
</feature>
<dbReference type="Pfam" id="PF14509">
    <property type="entry name" value="GH97_C"/>
    <property type="match status" value="1"/>
</dbReference>
<evidence type="ECO:0000256" key="1">
    <source>
        <dbReference type="ARBA" id="ARBA00001913"/>
    </source>
</evidence>
<dbReference type="InterPro" id="IPR013785">
    <property type="entry name" value="Aldolase_TIM"/>
</dbReference>
<keyword evidence="6" id="KW-0732">Signal</keyword>
<dbReference type="Gene3D" id="3.20.20.70">
    <property type="entry name" value="Aldolase class I"/>
    <property type="match status" value="1"/>
</dbReference>
<comment type="caution">
    <text evidence="10">The sequence shown here is derived from an EMBL/GenBank/DDBJ whole genome shotgun (WGS) entry which is preliminary data.</text>
</comment>
<reference evidence="10" key="2">
    <citation type="submission" date="2021-04" db="EMBL/GenBank/DDBJ databases">
        <authorList>
            <person name="Gilroy R."/>
        </authorList>
    </citation>
    <scope>NUCLEOTIDE SEQUENCE</scope>
    <source>
        <strain evidence="10">ChiHjej12B11-16260</strain>
    </source>
</reference>
<protein>
    <submittedName>
        <fullName evidence="10">Glycoside hydrolase family 97 protein</fullName>
    </submittedName>
</protein>
<gene>
    <name evidence="10" type="ORF">H9982_06280</name>
</gene>
<dbReference type="InterPro" id="IPR029483">
    <property type="entry name" value="GH97_C"/>
</dbReference>
<comment type="cofactor">
    <cofactor evidence="1">
        <name>Ca(2+)</name>
        <dbReference type="ChEBI" id="CHEBI:29108"/>
    </cofactor>
</comment>
<dbReference type="Gene3D" id="2.70.98.10">
    <property type="match status" value="1"/>
</dbReference>
<keyword evidence="3 10" id="KW-0378">Hydrolase</keyword>
<evidence type="ECO:0000259" key="8">
    <source>
        <dbReference type="Pfam" id="PF14508"/>
    </source>
</evidence>
<evidence type="ECO:0000313" key="10">
    <source>
        <dbReference type="EMBL" id="HIX45811.1"/>
    </source>
</evidence>
<dbReference type="InterPro" id="IPR017853">
    <property type="entry name" value="GH"/>
</dbReference>
<dbReference type="InterPro" id="IPR014718">
    <property type="entry name" value="GH-type_carb-bd"/>
</dbReference>
<feature type="signal peptide" evidence="6">
    <location>
        <begin position="1"/>
        <end position="23"/>
    </location>
</feature>
<dbReference type="Pfam" id="PF14508">
    <property type="entry name" value="GH97_N"/>
    <property type="match status" value="1"/>
</dbReference>
<dbReference type="EMBL" id="DXFB01000160">
    <property type="protein sequence ID" value="HIX45811.1"/>
    <property type="molecule type" value="Genomic_DNA"/>
</dbReference>
<dbReference type="PANTHER" id="PTHR35803:SF2">
    <property type="entry name" value="RETAINING ALPHA-GALACTOSIDASE"/>
    <property type="match status" value="1"/>
</dbReference>
<name>A0A9D1VS23_9BACT</name>
<feature type="chain" id="PRO_5038932894" evidence="6">
    <location>
        <begin position="24"/>
        <end position="744"/>
    </location>
</feature>
<dbReference type="InterPro" id="IPR052720">
    <property type="entry name" value="Glycosyl_hydrolase_97"/>
</dbReference>
<evidence type="ECO:0000256" key="3">
    <source>
        <dbReference type="ARBA" id="ARBA00022801"/>
    </source>
</evidence>
<sequence>MNKSFKLLISSLLAATCTCGSIAAQESYVVASPDGNIQLSVSAGEQLAVALLVDGEQLATTPVGLDIRQYGVVGSNPVINSVERNHVEGEIKVVIGENPSVYENYNEMTLNLGDYSLVCRAYDEGVAWRLVTRIDGDIIITDEVVDFTFAGNPAVWFSEAPESMSQWELSYEKYESAAAIPDGLFSVNPMMIKYEDTGLGLTIIESDIDDYPGMFLRSSADGHLHGKWAQYPNTIQNSSIYDSQAVLSRYDYIARTVGTREYPWRGIIVSRSDVELLNNDFIYKLAKPQKLADTSWIKAGKTGFDWLVDGVLEGVDIPNGPDEPRTLELYKYWVDFCAEYGLEYMTCDAGWDEGYMAELCQYAAERGVRIFVWDFFNMMLNDEARLDRFKRYGIAGIKVDFIARDDQIAIGWLTRMAELTAQRQMLLLMHGCPKPTGLNRTYPNIISYEAVHGLENNKWDYSCNPTYMVQFPFLRMLGGSVDATPGMLSNCTYRRFRIKPTGRPDMWGTRANAMAMYVVFHQALGFVSDSPVEYRKVPEIMEFLKRVPTVWDETLPLQGEMGEYIVMARRSGDEWYVGAMNNALREESNYSRTVEIDFSFLTPGEEYEAYVIKDTDMSNREATDCAIETIELNSESKISYYLANGGGMAMRIYPKGQGGIENTVAGGDDAIKISYRPAGEAVSVESASPVTAVYMADMLGRVVPVNATLPASHFSVSLEGVDKGVYCFVVVTADMKKTLQFIKY</sequence>
<reference evidence="10" key="1">
    <citation type="journal article" date="2021" name="PeerJ">
        <title>Extensive microbial diversity within the chicken gut microbiome revealed by metagenomics and culture.</title>
        <authorList>
            <person name="Gilroy R."/>
            <person name="Ravi A."/>
            <person name="Getino M."/>
            <person name="Pursley I."/>
            <person name="Horton D.L."/>
            <person name="Alikhan N.F."/>
            <person name="Baker D."/>
            <person name="Gharbi K."/>
            <person name="Hall N."/>
            <person name="Watson M."/>
            <person name="Adriaenssens E.M."/>
            <person name="Foster-Nyarko E."/>
            <person name="Jarju S."/>
            <person name="Secka A."/>
            <person name="Antonio M."/>
            <person name="Oren A."/>
            <person name="Chaudhuri R.R."/>
            <person name="La Ragione R."/>
            <person name="Hildebrand F."/>
            <person name="Pallen M.J."/>
        </authorList>
    </citation>
    <scope>NUCLEOTIDE SEQUENCE</scope>
    <source>
        <strain evidence="10">ChiHjej12B11-16260</strain>
    </source>
</reference>
<dbReference type="InterPro" id="IPR013780">
    <property type="entry name" value="Glyco_hydro_b"/>
</dbReference>
<keyword evidence="4" id="KW-0106">Calcium</keyword>
<dbReference type="Gene3D" id="2.60.40.1180">
    <property type="entry name" value="Golgi alpha-mannosidase II"/>
    <property type="match status" value="1"/>
</dbReference>
<dbReference type="AlphaFoldDB" id="A0A9D1VS23"/>
<accession>A0A9D1VS23</accession>
<evidence type="ECO:0000256" key="5">
    <source>
        <dbReference type="ARBA" id="ARBA00023295"/>
    </source>
</evidence>
<dbReference type="SUPFAM" id="SSF51445">
    <property type="entry name" value="(Trans)glycosidases"/>
    <property type="match status" value="1"/>
</dbReference>
<comment type="subunit">
    <text evidence="2">Monomer.</text>
</comment>
<evidence type="ECO:0000256" key="2">
    <source>
        <dbReference type="ARBA" id="ARBA00011245"/>
    </source>
</evidence>
<feature type="domain" description="Glycosyl-hydrolase 97 C-terminal oligomerisation" evidence="9">
    <location>
        <begin position="550"/>
        <end position="652"/>
    </location>
</feature>
<evidence type="ECO:0000256" key="4">
    <source>
        <dbReference type="ARBA" id="ARBA00022837"/>
    </source>
</evidence>
<dbReference type="GO" id="GO:0016798">
    <property type="term" value="F:hydrolase activity, acting on glycosyl bonds"/>
    <property type="evidence" value="ECO:0007669"/>
    <property type="project" value="UniProtKB-KW"/>
</dbReference>
<evidence type="ECO:0000259" key="7">
    <source>
        <dbReference type="Pfam" id="PF10566"/>
    </source>
</evidence>
<dbReference type="PANTHER" id="PTHR35803">
    <property type="entry name" value="GLUCAN 1,4-ALPHA-GLUCOSIDASE SUSB-RELATED"/>
    <property type="match status" value="1"/>
</dbReference>
<feature type="domain" description="Glycosyl-hydrolase 97 N-terminal" evidence="8">
    <location>
        <begin position="30"/>
        <end position="288"/>
    </location>
</feature>